<protein>
    <submittedName>
        <fullName evidence="7">DNA-binding transcriptional MocR family regulator</fullName>
    </submittedName>
</protein>
<dbReference type="GO" id="GO:0003677">
    <property type="term" value="F:DNA binding"/>
    <property type="evidence" value="ECO:0007669"/>
    <property type="project" value="UniProtKB-KW"/>
</dbReference>
<dbReference type="InterPro" id="IPR015422">
    <property type="entry name" value="PyrdxlP-dep_Trfase_small"/>
</dbReference>
<dbReference type="InterPro" id="IPR000524">
    <property type="entry name" value="Tscrpt_reg_HTH_GntR"/>
</dbReference>
<organism evidence="7 8">
    <name type="scientific">Rhodococcoides corynebacterioides</name>
    <dbReference type="NCBI Taxonomy" id="53972"/>
    <lineage>
        <taxon>Bacteria</taxon>
        <taxon>Bacillati</taxon>
        <taxon>Actinomycetota</taxon>
        <taxon>Actinomycetes</taxon>
        <taxon>Mycobacteriales</taxon>
        <taxon>Nocardiaceae</taxon>
        <taxon>Rhodococcoides</taxon>
    </lineage>
</organism>
<proteinExistence type="inferred from homology"/>
<dbReference type="InterPro" id="IPR036388">
    <property type="entry name" value="WH-like_DNA-bd_sf"/>
</dbReference>
<comment type="caution">
    <text evidence="7">The sequence shown here is derived from an EMBL/GenBank/DDBJ whole genome shotgun (WGS) entry which is preliminary data.</text>
</comment>
<dbReference type="RefSeq" id="WP_204867124.1">
    <property type="nucleotide sequence ID" value="NZ_JAFBBK010000001.1"/>
</dbReference>
<dbReference type="PRINTS" id="PR00035">
    <property type="entry name" value="HTHGNTR"/>
</dbReference>
<evidence type="ECO:0000313" key="8">
    <source>
        <dbReference type="Proteomes" id="UP000703038"/>
    </source>
</evidence>
<evidence type="ECO:0000256" key="2">
    <source>
        <dbReference type="ARBA" id="ARBA00022898"/>
    </source>
</evidence>
<dbReference type="Pfam" id="PF00155">
    <property type="entry name" value="Aminotran_1_2"/>
    <property type="match status" value="1"/>
</dbReference>
<dbReference type="InterPro" id="IPR036390">
    <property type="entry name" value="WH_DNA-bd_sf"/>
</dbReference>
<dbReference type="Gene3D" id="1.10.10.10">
    <property type="entry name" value="Winged helix-like DNA-binding domain superfamily/Winged helix DNA-binding domain"/>
    <property type="match status" value="1"/>
</dbReference>
<comment type="similarity">
    <text evidence="1">In the C-terminal section; belongs to the class-I pyridoxal-phosphate-dependent aminotransferase family.</text>
</comment>
<dbReference type="PANTHER" id="PTHR46577:SF1">
    <property type="entry name" value="HTH-TYPE TRANSCRIPTIONAL REGULATORY PROTEIN GABR"/>
    <property type="match status" value="1"/>
</dbReference>
<keyword evidence="5" id="KW-0804">Transcription</keyword>
<dbReference type="InterPro" id="IPR015421">
    <property type="entry name" value="PyrdxlP-dep_Trfase_major"/>
</dbReference>
<dbReference type="InterPro" id="IPR051446">
    <property type="entry name" value="HTH_trans_reg/aminotransferase"/>
</dbReference>
<keyword evidence="3" id="KW-0805">Transcription regulation</keyword>
<evidence type="ECO:0000256" key="4">
    <source>
        <dbReference type="ARBA" id="ARBA00023125"/>
    </source>
</evidence>
<dbReference type="Gene3D" id="3.90.1150.10">
    <property type="entry name" value="Aspartate Aminotransferase, domain 1"/>
    <property type="match status" value="1"/>
</dbReference>
<dbReference type="Proteomes" id="UP000703038">
    <property type="component" value="Unassembled WGS sequence"/>
</dbReference>
<keyword evidence="8" id="KW-1185">Reference proteome</keyword>
<keyword evidence="4 7" id="KW-0238">DNA-binding</keyword>
<dbReference type="SUPFAM" id="SSF53383">
    <property type="entry name" value="PLP-dependent transferases"/>
    <property type="match status" value="1"/>
</dbReference>
<evidence type="ECO:0000256" key="3">
    <source>
        <dbReference type="ARBA" id="ARBA00023015"/>
    </source>
</evidence>
<evidence type="ECO:0000313" key="7">
    <source>
        <dbReference type="EMBL" id="MBM7414338.1"/>
    </source>
</evidence>
<dbReference type="CDD" id="cd07377">
    <property type="entry name" value="WHTH_GntR"/>
    <property type="match status" value="1"/>
</dbReference>
<reference evidence="7 8" key="1">
    <citation type="submission" date="2021-01" db="EMBL/GenBank/DDBJ databases">
        <title>Genomics of switchgrass bacterial isolates.</title>
        <authorList>
            <person name="Shade A."/>
        </authorList>
    </citation>
    <scope>NUCLEOTIDE SEQUENCE [LARGE SCALE GENOMIC DNA]</scope>
    <source>
        <strain evidence="7 8">PvP111</strain>
    </source>
</reference>
<evidence type="ECO:0000256" key="1">
    <source>
        <dbReference type="ARBA" id="ARBA00005384"/>
    </source>
</evidence>
<dbReference type="CDD" id="cd00609">
    <property type="entry name" value="AAT_like"/>
    <property type="match status" value="1"/>
</dbReference>
<dbReference type="PROSITE" id="PS50949">
    <property type="entry name" value="HTH_GNTR"/>
    <property type="match status" value="1"/>
</dbReference>
<dbReference type="Pfam" id="PF00392">
    <property type="entry name" value="GntR"/>
    <property type="match status" value="1"/>
</dbReference>
<dbReference type="SUPFAM" id="SSF46785">
    <property type="entry name" value="Winged helix' DNA-binding domain"/>
    <property type="match status" value="1"/>
</dbReference>
<dbReference type="SMART" id="SM00345">
    <property type="entry name" value="HTH_GNTR"/>
    <property type="match status" value="1"/>
</dbReference>
<evidence type="ECO:0000259" key="6">
    <source>
        <dbReference type="PROSITE" id="PS50949"/>
    </source>
</evidence>
<dbReference type="InterPro" id="IPR015424">
    <property type="entry name" value="PyrdxlP-dep_Trfase"/>
</dbReference>
<dbReference type="Gene3D" id="3.40.640.10">
    <property type="entry name" value="Type I PLP-dependent aspartate aminotransferase-like (Major domain)"/>
    <property type="match status" value="1"/>
</dbReference>
<dbReference type="PANTHER" id="PTHR46577">
    <property type="entry name" value="HTH-TYPE TRANSCRIPTIONAL REGULATORY PROTEIN GABR"/>
    <property type="match status" value="1"/>
</dbReference>
<name>A0ABS2KQV8_9NOCA</name>
<dbReference type="EMBL" id="JAFBBK010000001">
    <property type="protein sequence ID" value="MBM7414338.1"/>
    <property type="molecule type" value="Genomic_DNA"/>
</dbReference>
<feature type="domain" description="HTH gntR-type" evidence="6">
    <location>
        <begin position="31"/>
        <end position="99"/>
    </location>
</feature>
<sequence length="493" mass="52160">MASTPARLRDGLSARTLASAIDMTAVARDSRSLYLGLAQELHRLVEEGAVAADARLPAERVLASVLGVSRVTVASAYRELREHGIAVSVHGAGTFVVPRGDSQPWGGILRGTRPGVLEFVNAAPPASALLGPAYGAAARALSTTGLHVGYVPTGVGRLREAIARYYSARGLPTTADQILVTAGASDALHAVIDTFVEQGNRVLTEHPTYPGAIDMVRAVGGKCVPVAIDPDDPDTFVENMDRAARQHDPVLAYLMPDHSNPSGAVLPETSRRRLAATLHRHAVVTVVDEASADLRLDGDAEVEPFGAPVPDSACITVGSLSKTVWGGLRVGWVRADTVHLARVAMTYARRQLSVSMMDQYTAVELFGEYDAVVAHRADQLRAGRDTAMAAVTRSLPGWTFHRPRGGLSLWCTLPSGVRSTDLVESARGRGLLLAPGSRFGTGYAFDECQRIPFSRSPEEIEDAVAVLAELVGAGVDAGPRESVPSHAVPEAMV</sequence>
<accession>A0ABS2KQV8</accession>
<dbReference type="InterPro" id="IPR004839">
    <property type="entry name" value="Aminotransferase_I/II_large"/>
</dbReference>
<evidence type="ECO:0000256" key="5">
    <source>
        <dbReference type="ARBA" id="ARBA00023163"/>
    </source>
</evidence>
<keyword evidence="2" id="KW-0663">Pyridoxal phosphate</keyword>
<gene>
    <name evidence="7" type="ORF">JOE42_001071</name>
</gene>